<dbReference type="PANTHER" id="PTHR10344">
    <property type="entry name" value="THYMIDYLATE KINASE"/>
    <property type="match status" value="1"/>
</dbReference>
<dbReference type="GO" id="GO:0005524">
    <property type="term" value="F:ATP binding"/>
    <property type="evidence" value="ECO:0007669"/>
    <property type="project" value="UniProtKB-KW"/>
</dbReference>
<dbReference type="SUPFAM" id="SSF52540">
    <property type="entry name" value="P-loop containing nucleoside triphosphate hydrolases"/>
    <property type="match status" value="1"/>
</dbReference>
<dbReference type="Proteomes" id="UP000176339">
    <property type="component" value="Unassembled WGS sequence"/>
</dbReference>
<dbReference type="GO" id="GO:0006235">
    <property type="term" value="P:dTTP biosynthetic process"/>
    <property type="evidence" value="ECO:0007669"/>
    <property type="project" value="TreeGrafter"/>
</dbReference>
<comment type="caution">
    <text evidence="5">The sequence shown here is derived from an EMBL/GenBank/DDBJ whole genome shotgun (WGS) entry which is preliminary data.</text>
</comment>
<dbReference type="GO" id="GO:0006233">
    <property type="term" value="P:dTDP biosynthetic process"/>
    <property type="evidence" value="ECO:0007669"/>
    <property type="project" value="TreeGrafter"/>
</dbReference>
<dbReference type="Gene3D" id="3.40.50.300">
    <property type="entry name" value="P-loop containing nucleotide triphosphate hydrolases"/>
    <property type="match status" value="1"/>
</dbReference>
<dbReference type="GO" id="GO:0005737">
    <property type="term" value="C:cytoplasm"/>
    <property type="evidence" value="ECO:0007669"/>
    <property type="project" value="TreeGrafter"/>
</dbReference>
<keyword evidence="3" id="KW-0067">ATP-binding</keyword>
<name>A0A1F5P2G5_9BACT</name>
<reference evidence="5 6" key="1">
    <citation type="journal article" date="2016" name="Nat. Commun.">
        <title>Thousands of microbial genomes shed light on interconnected biogeochemical processes in an aquifer system.</title>
        <authorList>
            <person name="Anantharaman K."/>
            <person name="Brown C.T."/>
            <person name="Hug L.A."/>
            <person name="Sharon I."/>
            <person name="Castelle C.J."/>
            <person name="Probst A.J."/>
            <person name="Thomas B.C."/>
            <person name="Singh A."/>
            <person name="Wilkins M.J."/>
            <person name="Karaoz U."/>
            <person name="Brodie E.L."/>
            <person name="Williams K.H."/>
            <person name="Hubbard S.S."/>
            <person name="Banfield J.F."/>
        </authorList>
    </citation>
    <scope>NUCLEOTIDE SEQUENCE [LARGE SCALE GENOMIC DNA]</scope>
</reference>
<dbReference type="InterPro" id="IPR039430">
    <property type="entry name" value="Thymidylate_kin-like_dom"/>
</dbReference>
<accession>A0A1F5P2G5</accession>
<organism evidence="5 6">
    <name type="scientific">Candidatus Doudnabacteria bacterium RIFCSPHIGHO2_01_FULL_49_9</name>
    <dbReference type="NCBI Taxonomy" id="1817827"/>
    <lineage>
        <taxon>Bacteria</taxon>
        <taxon>Candidatus Doudnaibacteriota</taxon>
    </lineage>
</organism>
<dbReference type="GO" id="GO:0004798">
    <property type="term" value="F:dTMP kinase activity"/>
    <property type="evidence" value="ECO:0007669"/>
    <property type="project" value="TreeGrafter"/>
</dbReference>
<dbReference type="Pfam" id="PF02223">
    <property type="entry name" value="Thymidylate_kin"/>
    <property type="match status" value="1"/>
</dbReference>
<dbReference type="PANTHER" id="PTHR10344:SF4">
    <property type="entry name" value="UMP-CMP KINASE 2, MITOCHONDRIAL"/>
    <property type="match status" value="1"/>
</dbReference>
<feature type="domain" description="Thymidylate kinase-like" evidence="4">
    <location>
        <begin position="10"/>
        <end position="184"/>
    </location>
</feature>
<protein>
    <recommendedName>
        <fullName evidence="4">Thymidylate kinase-like domain-containing protein</fullName>
    </recommendedName>
</protein>
<dbReference type="GO" id="GO:0006227">
    <property type="term" value="P:dUDP biosynthetic process"/>
    <property type="evidence" value="ECO:0007669"/>
    <property type="project" value="TreeGrafter"/>
</dbReference>
<comment type="similarity">
    <text evidence="1">Belongs to the thymidylate kinase family.</text>
</comment>
<proteinExistence type="inferred from homology"/>
<gene>
    <name evidence="5" type="ORF">A2846_03140</name>
</gene>
<evidence type="ECO:0000256" key="1">
    <source>
        <dbReference type="ARBA" id="ARBA00009776"/>
    </source>
</evidence>
<evidence type="ECO:0000313" key="6">
    <source>
        <dbReference type="Proteomes" id="UP000176339"/>
    </source>
</evidence>
<evidence type="ECO:0000256" key="2">
    <source>
        <dbReference type="ARBA" id="ARBA00022741"/>
    </source>
</evidence>
<dbReference type="AlphaFoldDB" id="A0A1F5P2G5"/>
<evidence type="ECO:0000259" key="4">
    <source>
        <dbReference type="Pfam" id="PF02223"/>
    </source>
</evidence>
<sequence length="194" mass="22092">MPGKFIVLYGINNLGKSTQAKLLVEKLNSSGRKAKYLKYPIYELEPTGPALNRYLRGGNPEKLSAKNAQIVYAKNREDYEPTLKKELESGTDIVAEDYWGTGVAWGVGAGVDKEFLLDLNKRFNFEDLPMMLTGKRFESGVEKNHLHESDIEFTNKVEKVHRELAREFRWKKISANQDIDKVAAGIWSEVKKII</sequence>
<evidence type="ECO:0000256" key="3">
    <source>
        <dbReference type="ARBA" id="ARBA00022840"/>
    </source>
</evidence>
<evidence type="ECO:0000313" key="5">
    <source>
        <dbReference type="EMBL" id="OGE84073.1"/>
    </source>
</evidence>
<dbReference type="EMBL" id="MFEN01000028">
    <property type="protein sequence ID" value="OGE84073.1"/>
    <property type="molecule type" value="Genomic_DNA"/>
</dbReference>
<keyword evidence="2" id="KW-0547">Nucleotide-binding</keyword>
<dbReference type="InterPro" id="IPR027417">
    <property type="entry name" value="P-loop_NTPase"/>
</dbReference>